<dbReference type="GO" id="GO:0030424">
    <property type="term" value="C:axon"/>
    <property type="evidence" value="ECO:0007669"/>
    <property type="project" value="TreeGrafter"/>
</dbReference>
<keyword evidence="5 7" id="KW-0408">Iron</keyword>
<accession>A0A914XKN3</accession>
<dbReference type="PANTHER" id="PTHR11473:SF15">
    <property type="entry name" value="TYROSINE 3-MONOOXYGENASE"/>
    <property type="match status" value="1"/>
</dbReference>
<keyword evidence="4" id="KW-0560">Oxidoreductase</keyword>
<evidence type="ECO:0000256" key="4">
    <source>
        <dbReference type="ARBA" id="ARBA00023002"/>
    </source>
</evidence>
<dbReference type="PIRSF" id="PIRSF000336">
    <property type="entry name" value="TH"/>
    <property type="match status" value="1"/>
</dbReference>
<feature type="binding site" evidence="7">
    <location>
        <position position="342"/>
    </location>
    <ligand>
        <name>Fe cation</name>
        <dbReference type="ChEBI" id="CHEBI:24875"/>
    </ligand>
</feature>
<protein>
    <submittedName>
        <fullName evidence="11">Biopterin-dependent aromatic amino acid hydroxylase family profile domain-containing protein</fullName>
    </submittedName>
</protein>
<evidence type="ECO:0000313" key="11">
    <source>
        <dbReference type="WBParaSite" id="PSAMB.scaffold889size39289.g9447.t1"/>
    </source>
</evidence>
<proteinExistence type="inferred from homology"/>
<dbReference type="GO" id="GO:0006585">
    <property type="term" value="P:dopamine biosynthetic process from tyrosine"/>
    <property type="evidence" value="ECO:0007669"/>
    <property type="project" value="TreeGrafter"/>
</dbReference>
<dbReference type="FunFam" id="1.10.800.10:FF:000004">
    <property type="entry name" value="Tyrosine 3-monooxygenase"/>
    <property type="match status" value="1"/>
</dbReference>
<dbReference type="AlphaFoldDB" id="A0A914XKN3"/>
<dbReference type="InterPro" id="IPR001273">
    <property type="entry name" value="ArAA_hydroxylase"/>
</dbReference>
<comment type="cofactor">
    <cofactor evidence="1 8">
        <name>Fe(2+)</name>
        <dbReference type="ChEBI" id="CHEBI:29033"/>
    </cofactor>
</comment>
<evidence type="ECO:0000256" key="2">
    <source>
        <dbReference type="ARBA" id="ARBA00009712"/>
    </source>
</evidence>
<feature type="binding site" evidence="7">
    <location>
        <position position="337"/>
    </location>
    <ligand>
        <name>Fe cation</name>
        <dbReference type="ChEBI" id="CHEBI:24875"/>
    </ligand>
</feature>
<dbReference type="WBParaSite" id="PSAMB.scaffold889size39289.g9447.t1">
    <property type="protein sequence ID" value="PSAMB.scaffold889size39289.g9447.t1"/>
    <property type="gene ID" value="PSAMB.scaffold889size39289.g9447"/>
</dbReference>
<comment type="similarity">
    <text evidence="2">Belongs to the biopterin-dependent aromatic amino acid hydroxylase family.</text>
</comment>
<dbReference type="InterPro" id="IPR019774">
    <property type="entry name" value="Aromatic-AA_hydroxylase_C"/>
</dbReference>
<name>A0A914XKN3_9BILA</name>
<evidence type="ECO:0000256" key="5">
    <source>
        <dbReference type="ARBA" id="ARBA00023004"/>
    </source>
</evidence>
<feature type="binding site" evidence="7">
    <location>
        <position position="382"/>
    </location>
    <ligand>
        <name>Fe cation</name>
        <dbReference type="ChEBI" id="CHEBI:24875"/>
    </ligand>
</feature>
<dbReference type="PRINTS" id="PR00372">
    <property type="entry name" value="FYWHYDRXLASE"/>
</dbReference>
<keyword evidence="10" id="KW-1185">Reference proteome</keyword>
<dbReference type="GO" id="GO:0005737">
    <property type="term" value="C:cytoplasm"/>
    <property type="evidence" value="ECO:0007669"/>
    <property type="project" value="TreeGrafter"/>
</dbReference>
<dbReference type="GO" id="GO:0043204">
    <property type="term" value="C:perikaryon"/>
    <property type="evidence" value="ECO:0007669"/>
    <property type="project" value="TreeGrafter"/>
</dbReference>
<dbReference type="InterPro" id="IPR036329">
    <property type="entry name" value="Aro-AA_hydroxylase_C_sf"/>
</dbReference>
<dbReference type="GO" id="GO:0004511">
    <property type="term" value="F:tyrosine 3-monooxygenase activity"/>
    <property type="evidence" value="ECO:0007669"/>
    <property type="project" value="TreeGrafter"/>
</dbReference>
<dbReference type="InterPro" id="IPR019773">
    <property type="entry name" value="Tyrosine_3-monooxygenase-like"/>
</dbReference>
<evidence type="ECO:0000256" key="6">
    <source>
        <dbReference type="ARBA" id="ARBA00023033"/>
    </source>
</evidence>
<dbReference type="Pfam" id="PF00351">
    <property type="entry name" value="Biopterin_H"/>
    <property type="match status" value="1"/>
</dbReference>
<feature type="domain" description="Biopterin-dependent aromatic amino acid hydroxylase family profile" evidence="9">
    <location>
        <begin position="158"/>
        <end position="504"/>
    </location>
</feature>
<dbReference type="Proteomes" id="UP000887566">
    <property type="component" value="Unplaced"/>
</dbReference>
<organism evidence="10 11">
    <name type="scientific">Plectus sambesii</name>
    <dbReference type="NCBI Taxonomy" id="2011161"/>
    <lineage>
        <taxon>Eukaryota</taxon>
        <taxon>Metazoa</taxon>
        <taxon>Ecdysozoa</taxon>
        <taxon>Nematoda</taxon>
        <taxon>Chromadorea</taxon>
        <taxon>Plectida</taxon>
        <taxon>Plectina</taxon>
        <taxon>Plectoidea</taxon>
        <taxon>Plectidae</taxon>
        <taxon>Plectus</taxon>
    </lineage>
</organism>
<dbReference type="SUPFAM" id="SSF56534">
    <property type="entry name" value="Aromatic aminoacid monoxygenases, catalytic and oligomerization domains"/>
    <property type="match status" value="1"/>
</dbReference>
<keyword evidence="6" id="KW-0503">Monooxygenase</keyword>
<evidence type="ECO:0000259" key="9">
    <source>
        <dbReference type="PROSITE" id="PS51410"/>
    </source>
</evidence>
<keyword evidence="3 7" id="KW-0479">Metal-binding</keyword>
<evidence type="ECO:0000313" key="10">
    <source>
        <dbReference type="Proteomes" id="UP000887566"/>
    </source>
</evidence>
<dbReference type="GO" id="GO:0005506">
    <property type="term" value="F:iron ion binding"/>
    <property type="evidence" value="ECO:0007669"/>
    <property type="project" value="InterPro"/>
</dbReference>
<dbReference type="InterPro" id="IPR036951">
    <property type="entry name" value="ArAA_hydroxylase_sf"/>
</dbReference>
<reference evidence="11" key="1">
    <citation type="submission" date="2022-11" db="UniProtKB">
        <authorList>
            <consortium name="WormBaseParasite"/>
        </authorList>
    </citation>
    <scope>IDENTIFICATION</scope>
</reference>
<sequence length="506" mass="57542">MAEMNYMQRSKPNGYRTMVRRDSLVRQASIDRVINADVKRKVTEEHRHLLEAAVVEKAEETSIVLKQLNDEGVELIWASSDQPMHFAAVLSCKGSKTFLATLVQELNNERIELKHLETRQKADGANSGRYEVLIECTSTKQAFLKAACRLESNEMLTKLELYKPDRQAQSPWFPTSVWELDKCGTVVTKYEPEIDIRHPGYGDAGYIARRAHLAEVASKFRHGDPIPIIDYTAAEHRTWKEVFTKLKTLFPTLACMEFRRSLENFERDGIFSPEHIPQLEDVSRYLKRKTGFQLRPCGGLLTARDFLASLAFRVFQATQYVRHTSSPHHSPEPDVIHELLGHAPMFADPTMAQFSQEIGLMSLGASDEEIEKLSTVYWFIIEFGLCKENGTLRAIGAGLLSAFGELQHALSDVPEHLPFEPKKTAVQPYQDDDYQPIYFVAESIGDAMSKLRRYAKSIQRPFSVVFDPYTKTIKKVQTAEDLNESIDRLKFDLTAMADALDSVSKK</sequence>
<dbReference type="Gene3D" id="1.10.800.10">
    <property type="entry name" value="Aromatic amino acid hydroxylase"/>
    <property type="match status" value="1"/>
</dbReference>
<evidence type="ECO:0000256" key="8">
    <source>
        <dbReference type="PIRSR" id="PIRSR601273-2"/>
    </source>
</evidence>
<evidence type="ECO:0000256" key="7">
    <source>
        <dbReference type="PIRSR" id="PIRSR000336-1"/>
    </source>
</evidence>
<dbReference type="PANTHER" id="PTHR11473">
    <property type="entry name" value="AROMATIC AMINO ACID HYDROXYLASE"/>
    <property type="match status" value="1"/>
</dbReference>
<evidence type="ECO:0000256" key="1">
    <source>
        <dbReference type="ARBA" id="ARBA00001954"/>
    </source>
</evidence>
<dbReference type="PROSITE" id="PS51410">
    <property type="entry name" value="BH4_AAA_HYDROXYL_2"/>
    <property type="match status" value="1"/>
</dbReference>
<evidence type="ECO:0000256" key="3">
    <source>
        <dbReference type="ARBA" id="ARBA00022723"/>
    </source>
</evidence>